<dbReference type="GO" id="GO:0046872">
    <property type="term" value="F:metal ion binding"/>
    <property type="evidence" value="ECO:0007669"/>
    <property type="project" value="UniProtKB-KW"/>
</dbReference>
<dbReference type="Proteomes" id="UP000321408">
    <property type="component" value="Chromosome"/>
</dbReference>
<evidence type="ECO:0000256" key="1">
    <source>
        <dbReference type="ARBA" id="ARBA00022485"/>
    </source>
</evidence>
<evidence type="ECO:0000256" key="3">
    <source>
        <dbReference type="ARBA" id="ARBA00023004"/>
    </source>
</evidence>
<dbReference type="InterPro" id="IPR017896">
    <property type="entry name" value="4Fe4S_Fe-S-bd"/>
</dbReference>
<keyword evidence="2" id="KW-0479">Metal-binding</keyword>
<sequence>MKWPIVEESINFSVRNTKIEYMNRTTDLMFDLNKCTSCYQCVKACPKNALFKPEIPKGKKVPRKERVPFFPDPLKCVFCGVCLTLCPFDAISMKLDGHILNRNNLPLRTGNKIPEIEKVKMKKVILVNPEFKNEFWDKIMDRIQVK</sequence>
<dbReference type="OrthoDB" id="230142at2157"/>
<evidence type="ECO:0000256" key="2">
    <source>
        <dbReference type="ARBA" id="ARBA00022723"/>
    </source>
</evidence>
<keyword evidence="1" id="KW-0004">4Fe-4S</keyword>
<evidence type="ECO:0000313" key="7">
    <source>
        <dbReference type="Proteomes" id="UP000321408"/>
    </source>
</evidence>
<dbReference type="GO" id="GO:0051539">
    <property type="term" value="F:4 iron, 4 sulfur cluster binding"/>
    <property type="evidence" value="ECO:0007669"/>
    <property type="project" value="UniProtKB-KW"/>
</dbReference>
<gene>
    <name evidence="6" type="ORF">DSAG12_01134</name>
</gene>
<dbReference type="Pfam" id="PF12838">
    <property type="entry name" value="Fer4_7"/>
    <property type="match status" value="1"/>
</dbReference>
<feature type="domain" description="4Fe-4S ferredoxin-type" evidence="5">
    <location>
        <begin position="66"/>
        <end position="96"/>
    </location>
</feature>
<evidence type="ECO:0000256" key="4">
    <source>
        <dbReference type="ARBA" id="ARBA00023014"/>
    </source>
</evidence>
<evidence type="ECO:0000313" key="6">
    <source>
        <dbReference type="EMBL" id="QEE15309.1"/>
    </source>
</evidence>
<organism evidence="6 7">
    <name type="scientific">Promethearchaeum syntrophicum</name>
    <dbReference type="NCBI Taxonomy" id="2594042"/>
    <lineage>
        <taxon>Archaea</taxon>
        <taxon>Promethearchaeati</taxon>
        <taxon>Promethearchaeota</taxon>
        <taxon>Promethearchaeia</taxon>
        <taxon>Promethearchaeales</taxon>
        <taxon>Promethearchaeaceae</taxon>
        <taxon>Promethearchaeum</taxon>
    </lineage>
</organism>
<dbReference type="InterPro" id="IPR050157">
    <property type="entry name" value="PSI_iron-sulfur_center"/>
</dbReference>
<dbReference type="EMBL" id="CP042905">
    <property type="protein sequence ID" value="QEE15309.1"/>
    <property type="molecule type" value="Genomic_DNA"/>
</dbReference>
<keyword evidence="3" id="KW-0408">Iron</keyword>
<dbReference type="InterPro" id="IPR017900">
    <property type="entry name" value="4Fe4S_Fe_S_CS"/>
</dbReference>
<dbReference type="PROSITE" id="PS51379">
    <property type="entry name" value="4FE4S_FER_2"/>
    <property type="match status" value="2"/>
</dbReference>
<keyword evidence="4" id="KW-0411">Iron-sulfur</keyword>
<keyword evidence="7" id="KW-1185">Reference proteome</keyword>
<name>A0A5B9D810_9ARCH</name>
<dbReference type="SUPFAM" id="SSF54862">
    <property type="entry name" value="4Fe-4S ferredoxins"/>
    <property type="match status" value="1"/>
</dbReference>
<feature type="domain" description="4Fe-4S ferredoxin-type" evidence="5">
    <location>
        <begin position="26"/>
        <end position="55"/>
    </location>
</feature>
<dbReference type="AlphaFoldDB" id="A0A5B9D810"/>
<proteinExistence type="predicted"/>
<dbReference type="PANTHER" id="PTHR24960:SF79">
    <property type="entry name" value="PHOTOSYSTEM I IRON-SULFUR CENTER"/>
    <property type="match status" value="1"/>
</dbReference>
<dbReference type="PANTHER" id="PTHR24960">
    <property type="entry name" value="PHOTOSYSTEM I IRON-SULFUR CENTER-RELATED"/>
    <property type="match status" value="1"/>
</dbReference>
<evidence type="ECO:0000259" key="5">
    <source>
        <dbReference type="PROSITE" id="PS51379"/>
    </source>
</evidence>
<dbReference type="Gene3D" id="3.30.70.3270">
    <property type="match status" value="1"/>
</dbReference>
<dbReference type="RefSeq" id="WP_147662224.1">
    <property type="nucleotide sequence ID" value="NZ_CP042905.2"/>
</dbReference>
<reference evidence="6 7" key="2">
    <citation type="journal article" date="2024" name="Int. J. Syst. Evol. Microbiol.">
        <title>Promethearchaeum syntrophicum gen. nov., sp. nov., an anaerobic, obligately syntrophic archaeon, the first isolate of the lineage 'Asgard' archaea, and proposal of the new archaeal phylum Promethearchaeota phyl. nov. and kingdom Promethearchaeati regn. nov.</title>
        <authorList>
            <person name="Imachi H."/>
            <person name="Nobu M.K."/>
            <person name="Kato S."/>
            <person name="Takaki Y."/>
            <person name="Miyazaki M."/>
            <person name="Miyata M."/>
            <person name="Ogawara M."/>
            <person name="Saito Y."/>
            <person name="Sakai S."/>
            <person name="Tahara Y.O."/>
            <person name="Takano Y."/>
            <person name="Tasumi E."/>
            <person name="Uematsu K."/>
            <person name="Yoshimura T."/>
            <person name="Itoh T."/>
            <person name="Ohkuma M."/>
            <person name="Takai K."/>
        </authorList>
    </citation>
    <scope>NUCLEOTIDE SEQUENCE [LARGE SCALE GENOMIC DNA]</scope>
    <source>
        <strain evidence="6 7">MK-D1</strain>
    </source>
</reference>
<dbReference type="GeneID" id="41329131"/>
<dbReference type="PROSITE" id="PS00198">
    <property type="entry name" value="4FE4S_FER_1"/>
    <property type="match status" value="2"/>
</dbReference>
<protein>
    <submittedName>
        <fullName evidence="6">4Fe-4S binding protein</fullName>
    </submittedName>
</protein>
<dbReference type="GO" id="GO:0051911">
    <property type="term" value="F:Methanosarcina-phenazine hydrogenase activity"/>
    <property type="evidence" value="ECO:0007669"/>
    <property type="project" value="UniProtKB-EC"/>
</dbReference>
<accession>A0A5B9D810</accession>
<reference evidence="6 7" key="1">
    <citation type="journal article" date="2020" name="Nature">
        <title>Isolation of an archaeon at the prokaryote-eukaryote interface.</title>
        <authorList>
            <person name="Imachi H."/>
            <person name="Nobu M.K."/>
            <person name="Nakahara N."/>
            <person name="Morono Y."/>
            <person name="Ogawara M."/>
            <person name="Takaki Y."/>
            <person name="Takano Y."/>
            <person name="Uematsu K."/>
            <person name="Ikuta T."/>
            <person name="Ito M."/>
            <person name="Matsui Y."/>
            <person name="Miyazaki M."/>
            <person name="Murata K."/>
            <person name="Saito Y."/>
            <person name="Sakai S."/>
            <person name="Song C."/>
            <person name="Tasumi E."/>
            <person name="Yamanaka Y."/>
            <person name="Yamaguchi T."/>
            <person name="Kamagata Y."/>
            <person name="Tamaki H."/>
            <person name="Takai K."/>
        </authorList>
    </citation>
    <scope>NUCLEOTIDE SEQUENCE [LARGE SCALE GENOMIC DNA]</scope>
    <source>
        <strain evidence="6 7">MK-D1</strain>
    </source>
</reference>
<dbReference type="KEGG" id="psyt:DSAG12_01134"/>